<dbReference type="SUPFAM" id="SSF161111">
    <property type="entry name" value="Cation efflux protein transmembrane domain-like"/>
    <property type="match status" value="1"/>
</dbReference>
<dbReference type="AlphaFoldDB" id="C6WUT3"/>
<dbReference type="GO" id="GO:0005886">
    <property type="term" value="C:plasma membrane"/>
    <property type="evidence" value="ECO:0007669"/>
    <property type="project" value="TreeGrafter"/>
</dbReference>
<sequence length="236" mass="26072">MSTSTQHNHDDHDHYFLPFLLILVFAVVEAVGSWYTGSLALLSDAGHMFSDVAALGLAWMASVMSRRTHVARHRSGVSYAELVVSIINAVAMLLVVVFIVVEAIMRFQQPHQVQGFGLIVIASIGLIVNLVVAKQLHHQAHHHGESLNNSAAFLHVLGDLLGSVAAVVAGVVIYFTGWMLIDPILSLLISLLLLVLTVNLIRDIWLTLQGQLTKYHQHAHAHSHDHDDDHHHDHEH</sequence>
<dbReference type="KEGG" id="mmb:Mmol_0772"/>
<dbReference type="EMBL" id="CP001672">
    <property type="protein sequence ID" value="ACT47682.1"/>
    <property type="molecule type" value="Genomic_DNA"/>
</dbReference>
<dbReference type="InterPro" id="IPR002524">
    <property type="entry name" value="Cation_efflux"/>
</dbReference>
<keyword evidence="3" id="KW-0864">Zinc transport</keyword>
<name>C6WUT3_METML</name>
<feature type="transmembrane region" description="Helical" evidence="6">
    <location>
        <begin position="113"/>
        <end position="132"/>
    </location>
</feature>
<comment type="subcellular location">
    <subcellularLocation>
        <location evidence="1">Membrane</location>
        <topology evidence="1">Multi-pass membrane protein</topology>
    </subcellularLocation>
</comment>
<evidence type="ECO:0000256" key="5">
    <source>
        <dbReference type="ARBA" id="ARBA00023136"/>
    </source>
</evidence>
<dbReference type="PANTHER" id="PTHR11562">
    <property type="entry name" value="CATION EFFLUX PROTEIN/ ZINC TRANSPORTER"/>
    <property type="match status" value="1"/>
</dbReference>
<feature type="transmembrane region" description="Helical" evidence="6">
    <location>
        <begin position="77"/>
        <end position="101"/>
    </location>
</feature>
<keyword evidence="9" id="KW-1185">Reference proteome</keyword>
<evidence type="ECO:0000256" key="4">
    <source>
        <dbReference type="ARBA" id="ARBA00022989"/>
    </source>
</evidence>
<keyword evidence="2 6" id="KW-0812">Transmembrane</keyword>
<dbReference type="eggNOG" id="COG1230">
    <property type="taxonomic scope" value="Bacteria"/>
</dbReference>
<dbReference type="STRING" id="583345.Mmol_0772"/>
<evidence type="ECO:0000256" key="1">
    <source>
        <dbReference type="ARBA" id="ARBA00004141"/>
    </source>
</evidence>
<dbReference type="GO" id="GO:0005385">
    <property type="term" value="F:zinc ion transmembrane transporter activity"/>
    <property type="evidence" value="ECO:0007669"/>
    <property type="project" value="TreeGrafter"/>
</dbReference>
<feature type="domain" description="Cation efflux protein transmembrane" evidence="7">
    <location>
        <begin position="19"/>
        <end position="203"/>
    </location>
</feature>
<proteinExistence type="predicted"/>
<dbReference type="PANTHER" id="PTHR11562:SF17">
    <property type="entry name" value="RE54080P-RELATED"/>
    <property type="match status" value="1"/>
</dbReference>
<dbReference type="InterPro" id="IPR050681">
    <property type="entry name" value="CDF/SLC30A"/>
</dbReference>
<dbReference type="RefSeq" id="WP_015831719.1">
    <property type="nucleotide sequence ID" value="NC_012968.1"/>
</dbReference>
<feature type="transmembrane region" description="Helical" evidence="6">
    <location>
        <begin position="183"/>
        <end position="201"/>
    </location>
</feature>
<keyword evidence="3" id="KW-0406">Ion transport</keyword>
<evidence type="ECO:0000256" key="2">
    <source>
        <dbReference type="ARBA" id="ARBA00022692"/>
    </source>
</evidence>
<feature type="transmembrane region" description="Helical" evidence="6">
    <location>
        <begin position="153"/>
        <end position="177"/>
    </location>
</feature>
<evidence type="ECO:0000259" key="7">
    <source>
        <dbReference type="Pfam" id="PF01545"/>
    </source>
</evidence>
<feature type="transmembrane region" description="Helical" evidence="6">
    <location>
        <begin position="15"/>
        <end position="35"/>
    </location>
</feature>
<dbReference type="NCBIfam" id="TIGR01297">
    <property type="entry name" value="CDF"/>
    <property type="match status" value="1"/>
</dbReference>
<reference evidence="9" key="1">
    <citation type="submission" date="2009-07" db="EMBL/GenBank/DDBJ databases">
        <title>Complete sequence of Methylotenera mobilis JLW8.</title>
        <authorList>
            <consortium name="US DOE Joint Genome Institute"/>
            <person name="Lucas S."/>
            <person name="Copeland A."/>
            <person name="Lapidus A."/>
            <person name="Glavina del Rio T."/>
            <person name="Tice H."/>
            <person name="Bruce D."/>
            <person name="Goodwin L."/>
            <person name="Pitluck S."/>
            <person name="LaButti K.M."/>
            <person name="Clum A."/>
            <person name="Larimer F."/>
            <person name="Land M."/>
            <person name="Hauser L."/>
            <person name="Kyrpides N."/>
            <person name="Mikhailova N."/>
            <person name="Kayluzhnaya M."/>
            <person name="Chistoserdova L."/>
        </authorList>
    </citation>
    <scope>NUCLEOTIDE SEQUENCE [LARGE SCALE GENOMIC DNA]</scope>
    <source>
        <strain evidence="9">JLW8 / ATCC BAA-1282 / DSM 17540</strain>
    </source>
</reference>
<keyword evidence="3" id="KW-0813">Transport</keyword>
<accession>C6WUT3</accession>
<gene>
    <name evidence="8" type="ordered locus">Mmol_0772</name>
</gene>
<dbReference type="HOGENOM" id="CLU_013430_9_3_4"/>
<protein>
    <submittedName>
        <fullName evidence="8">Cation diffusion facilitator family transporter</fullName>
    </submittedName>
</protein>
<reference evidence="8 9" key="2">
    <citation type="journal article" date="2011" name="J. Bacteriol.">
        <title>Genomes of three methylotrophs from a single niche uncover genetic and metabolic divergence of Methylophilaceae.</title>
        <authorList>
            <person name="Lapidus A."/>
            <person name="Clum A."/>
            <person name="Labutti K."/>
            <person name="Kaluzhnaya M.G."/>
            <person name="Lim S."/>
            <person name="Beck D.A."/>
            <person name="Glavina Del Rio T."/>
            <person name="Nolan M."/>
            <person name="Mavromatis K."/>
            <person name="Huntemann M."/>
            <person name="Lucas S."/>
            <person name="Lidstrom M.E."/>
            <person name="Ivanova N."/>
            <person name="Chistoserdova L."/>
        </authorList>
    </citation>
    <scope>NUCLEOTIDE SEQUENCE [LARGE SCALE GENOMIC DNA]</scope>
    <source>
        <strain evidence="9">JLW8 / ATCC BAA-1282 / DSM 17540</strain>
    </source>
</reference>
<organism evidence="8 9">
    <name type="scientific">Methylotenera mobilis (strain JLW8 / ATCC BAA-1282 / DSM 17540)</name>
    <dbReference type="NCBI Taxonomy" id="583345"/>
    <lineage>
        <taxon>Bacteria</taxon>
        <taxon>Pseudomonadati</taxon>
        <taxon>Pseudomonadota</taxon>
        <taxon>Betaproteobacteria</taxon>
        <taxon>Nitrosomonadales</taxon>
        <taxon>Methylophilaceae</taxon>
        <taxon>Methylotenera</taxon>
    </lineage>
</organism>
<evidence type="ECO:0000313" key="8">
    <source>
        <dbReference type="EMBL" id="ACT47682.1"/>
    </source>
</evidence>
<evidence type="ECO:0000313" key="9">
    <source>
        <dbReference type="Proteomes" id="UP000002742"/>
    </source>
</evidence>
<keyword evidence="5 6" id="KW-0472">Membrane</keyword>
<dbReference type="Gene3D" id="1.20.1510.10">
    <property type="entry name" value="Cation efflux protein transmembrane domain"/>
    <property type="match status" value="1"/>
</dbReference>
<keyword evidence="3" id="KW-0862">Zinc</keyword>
<dbReference type="InterPro" id="IPR058533">
    <property type="entry name" value="Cation_efflux_TM"/>
</dbReference>
<dbReference type="Pfam" id="PF01545">
    <property type="entry name" value="Cation_efflux"/>
    <property type="match status" value="1"/>
</dbReference>
<dbReference type="InterPro" id="IPR027469">
    <property type="entry name" value="Cation_efflux_TMD_sf"/>
</dbReference>
<dbReference type="Proteomes" id="UP000002742">
    <property type="component" value="Chromosome"/>
</dbReference>
<evidence type="ECO:0000256" key="6">
    <source>
        <dbReference type="SAM" id="Phobius"/>
    </source>
</evidence>
<dbReference type="OrthoDB" id="271709at2"/>
<keyword evidence="4 6" id="KW-1133">Transmembrane helix</keyword>
<evidence type="ECO:0000256" key="3">
    <source>
        <dbReference type="ARBA" id="ARBA00022906"/>
    </source>
</evidence>